<dbReference type="SUPFAM" id="SSF51338">
    <property type="entry name" value="Composite domain of metallo-dependent hydrolases"/>
    <property type="match status" value="1"/>
</dbReference>
<dbReference type="Gene3D" id="3.20.20.140">
    <property type="entry name" value="Metal-dependent hydrolases"/>
    <property type="match status" value="2"/>
</dbReference>
<dbReference type="GO" id="GO:0004038">
    <property type="term" value="F:allantoinase activity"/>
    <property type="evidence" value="ECO:0007669"/>
    <property type="project" value="TreeGrafter"/>
</dbReference>
<dbReference type="Pfam" id="PF01979">
    <property type="entry name" value="Amidohydro_1"/>
    <property type="match status" value="1"/>
</dbReference>
<reference evidence="3" key="2">
    <citation type="journal article" date="2020" name="Nat. Commun.">
        <title>Large-scale genome sequencing of mycorrhizal fungi provides insights into the early evolution of symbiotic traits.</title>
        <authorList>
            <person name="Miyauchi S."/>
            <person name="Kiss E."/>
            <person name="Kuo A."/>
            <person name="Drula E."/>
            <person name="Kohler A."/>
            <person name="Sanchez-Garcia M."/>
            <person name="Morin E."/>
            <person name="Andreopoulos B."/>
            <person name="Barry K.W."/>
            <person name="Bonito G."/>
            <person name="Buee M."/>
            <person name="Carver A."/>
            <person name="Chen C."/>
            <person name="Cichocki N."/>
            <person name="Clum A."/>
            <person name="Culley D."/>
            <person name="Crous P.W."/>
            <person name="Fauchery L."/>
            <person name="Girlanda M."/>
            <person name="Hayes R.D."/>
            <person name="Keri Z."/>
            <person name="LaButti K."/>
            <person name="Lipzen A."/>
            <person name="Lombard V."/>
            <person name="Magnuson J."/>
            <person name="Maillard F."/>
            <person name="Murat C."/>
            <person name="Nolan M."/>
            <person name="Ohm R.A."/>
            <person name="Pangilinan J."/>
            <person name="Pereira M.F."/>
            <person name="Perotto S."/>
            <person name="Peter M."/>
            <person name="Pfister S."/>
            <person name="Riley R."/>
            <person name="Sitrit Y."/>
            <person name="Stielow J.B."/>
            <person name="Szollosi G."/>
            <person name="Zifcakova L."/>
            <person name="Stursova M."/>
            <person name="Spatafora J.W."/>
            <person name="Tedersoo L."/>
            <person name="Vaario L.M."/>
            <person name="Yamada A."/>
            <person name="Yan M."/>
            <person name="Wang P."/>
            <person name="Xu J."/>
            <person name="Bruns T."/>
            <person name="Baldrian P."/>
            <person name="Vilgalys R."/>
            <person name="Dunand C."/>
            <person name="Henrissat B."/>
            <person name="Grigoriev I.V."/>
            <person name="Hibbett D."/>
            <person name="Nagy L.G."/>
            <person name="Martin F.M."/>
        </authorList>
    </citation>
    <scope>NUCLEOTIDE SEQUENCE</scope>
    <source>
        <strain evidence="3">BED1</strain>
    </source>
</reference>
<dbReference type="InterPro" id="IPR006680">
    <property type="entry name" value="Amidohydro-rel"/>
</dbReference>
<dbReference type="GO" id="GO:0005737">
    <property type="term" value="C:cytoplasm"/>
    <property type="evidence" value="ECO:0007669"/>
    <property type="project" value="TreeGrafter"/>
</dbReference>
<sequence>MDKLPVYTQPGRVERPVYKNGLARVLILCSVTVVVWLWSASRYTVSIAKESVRLPFHAEETLQKCGMLHVKPGPPPDFARRTQSDRFVDGTSATLLKNASVWTGSPLQYEIRGADIMLDKGIIKFLGHASEDVLANYGDFLTVDVGGSWVTPGIVDMHSHLGVDSVPELSGASDTNSLKGPILPWLRSLDGLNTHDDAYRLSVSGGVTTANILPGSANAIGGQAFVIKLRPTEERSPSSMLLEPPYTINDTRVDPALPPRWRQMKHACGENPSRVYGNTRMDTFWAFREAYDTARKIKEGQDAYCAKALAGEWGGLGDFPEELQWEALVDVLRGRVKVHTHCYEAVDLDDFVRLTNEFKFPLAAFHHAHETYLVPGTLKQAYNNTPAAALFATNARYKREAYRGSEFAPRILAENGIDVVMKSDHPVLNSRYLLFEAQQAYFYGLSADLALSAVTSTPAKVLGLDHRIGFIREGYDADIVIWDSHPLALGATPKQVWIDGIAQIENPYVSEKPIKFQTLPTTPDFEEQAKAAIQYQGLPPLTPSRAKADTVVFTNVSSIYERSWPGIQEVFSARGGEPGVVVVRKGELACFGSRGVCLASINTLDQEFDSFDLQGGSISPGLVSYGSPLGLEEIQGEKSTHDGVVLDPLTSDIPDLLVGNEVMMAVDGLQFAGRDTLLAYHGGVTSAITPPTSYGLVAGLSTAFSTGAAHALEEGAVIQDVAALHVNIHRGSGSPSVSSQIAALRHLLLEAASGTPFDRVVKGEIPLVVQTQNADIIASLIKLKKEVEASKGVELKLTLAGAAEAHLLAKNLGEANIGVIVTPSRPFPEAWEMTRILPGPPLTKDSAITTLLAHGVKVGIGILEQWSARNTRLDAAWAALESNGQISKSETLALASTNLEELLGVKPTVSLSGDLVATVGGSLLDVEAKVVGIISPRRHSVEWV</sequence>
<dbReference type="InterPro" id="IPR011059">
    <property type="entry name" value="Metal-dep_hydrolase_composite"/>
</dbReference>
<dbReference type="SUPFAM" id="SSF51556">
    <property type="entry name" value="Metallo-dependent hydrolases"/>
    <property type="match status" value="1"/>
</dbReference>
<evidence type="ECO:0000259" key="2">
    <source>
        <dbReference type="Pfam" id="PF01979"/>
    </source>
</evidence>
<gene>
    <name evidence="3" type="ORF">L210DRAFT_3642793</name>
</gene>
<feature type="domain" description="Amidohydrolase-related" evidence="2">
    <location>
        <begin position="397"/>
        <end position="500"/>
    </location>
</feature>
<dbReference type="EMBL" id="WHUW01000006">
    <property type="protein sequence ID" value="KAF8444526.1"/>
    <property type="molecule type" value="Genomic_DNA"/>
</dbReference>
<dbReference type="InterPro" id="IPR032466">
    <property type="entry name" value="Metal_Hydrolase"/>
</dbReference>
<dbReference type="AlphaFoldDB" id="A0AAD4GIJ3"/>
<protein>
    <submittedName>
        <fullName evidence="3">Composite domain of metallo-dependent hydrolase</fullName>
    </submittedName>
</protein>
<dbReference type="PANTHER" id="PTHR43668:SF5">
    <property type="entry name" value="AMIDOHYDROLASE 3 DOMAIN-CONTAINING PROTEIN"/>
    <property type="match status" value="1"/>
</dbReference>
<accession>A0AAD4GIJ3</accession>
<organism evidence="3 4">
    <name type="scientific">Boletus edulis BED1</name>
    <dbReference type="NCBI Taxonomy" id="1328754"/>
    <lineage>
        <taxon>Eukaryota</taxon>
        <taxon>Fungi</taxon>
        <taxon>Dikarya</taxon>
        <taxon>Basidiomycota</taxon>
        <taxon>Agaricomycotina</taxon>
        <taxon>Agaricomycetes</taxon>
        <taxon>Agaricomycetidae</taxon>
        <taxon>Boletales</taxon>
        <taxon>Boletineae</taxon>
        <taxon>Boletaceae</taxon>
        <taxon>Boletoideae</taxon>
        <taxon>Boletus</taxon>
    </lineage>
</organism>
<feature type="transmembrane region" description="Helical" evidence="1">
    <location>
        <begin position="21"/>
        <end position="39"/>
    </location>
</feature>
<comment type="caution">
    <text evidence="3">The sequence shown here is derived from an EMBL/GenBank/DDBJ whole genome shotgun (WGS) entry which is preliminary data.</text>
</comment>
<evidence type="ECO:0000313" key="4">
    <source>
        <dbReference type="Proteomes" id="UP001194468"/>
    </source>
</evidence>
<dbReference type="Proteomes" id="UP001194468">
    <property type="component" value="Unassembled WGS sequence"/>
</dbReference>
<evidence type="ECO:0000256" key="1">
    <source>
        <dbReference type="SAM" id="Phobius"/>
    </source>
</evidence>
<dbReference type="PANTHER" id="PTHR43668">
    <property type="entry name" value="ALLANTOINASE"/>
    <property type="match status" value="1"/>
</dbReference>
<proteinExistence type="predicted"/>
<keyword evidence="1" id="KW-0812">Transmembrane</keyword>
<reference evidence="3" key="1">
    <citation type="submission" date="2019-10" db="EMBL/GenBank/DDBJ databases">
        <authorList>
            <consortium name="DOE Joint Genome Institute"/>
            <person name="Kuo A."/>
            <person name="Miyauchi S."/>
            <person name="Kiss E."/>
            <person name="Drula E."/>
            <person name="Kohler A."/>
            <person name="Sanchez-Garcia M."/>
            <person name="Andreopoulos B."/>
            <person name="Barry K.W."/>
            <person name="Bonito G."/>
            <person name="Buee M."/>
            <person name="Carver A."/>
            <person name="Chen C."/>
            <person name="Cichocki N."/>
            <person name="Clum A."/>
            <person name="Culley D."/>
            <person name="Crous P.W."/>
            <person name="Fauchery L."/>
            <person name="Girlanda M."/>
            <person name="Hayes R."/>
            <person name="Keri Z."/>
            <person name="LaButti K."/>
            <person name="Lipzen A."/>
            <person name="Lombard V."/>
            <person name="Magnuson J."/>
            <person name="Maillard F."/>
            <person name="Morin E."/>
            <person name="Murat C."/>
            <person name="Nolan M."/>
            <person name="Ohm R."/>
            <person name="Pangilinan J."/>
            <person name="Pereira M."/>
            <person name="Perotto S."/>
            <person name="Peter M."/>
            <person name="Riley R."/>
            <person name="Sitrit Y."/>
            <person name="Stielow B."/>
            <person name="Szollosi G."/>
            <person name="Zifcakova L."/>
            <person name="Stursova M."/>
            <person name="Spatafora J.W."/>
            <person name="Tedersoo L."/>
            <person name="Vaario L.-M."/>
            <person name="Yamada A."/>
            <person name="Yan M."/>
            <person name="Wang P."/>
            <person name="Xu J."/>
            <person name="Bruns T."/>
            <person name="Baldrian P."/>
            <person name="Vilgalys R."/>
            <person name="Henrissat B."/>
            <person name="Grigoriev I.V."/>
            <person name="Hibbett D."/>
            <person name="Nagy L.G."/>
            <person name="Martin F.M."/>
        </authorList>
    </citation>
    <scope>NUCLEOTIDE SEQUENCE</scope>
    <source>
        <strain evidence="3">BED1</strain>
    </source>
</reference>
<dbReference type="InterPro" id="IPR050138">
    <property type="entry name" value="DHOase/Allantoinase_Hydrolase"/>
</dbReference>
<evidence type="ECO:0000313" key="3">
    <source>
        <dbReference type="EMBL" id="KAF8444526.1"/>
    </source>
</evidence>
<dbReference type="GO" id="GO:0006145">
    <property type="term" value="P:purine nucleobase catabolic process"/>
    <property type="evidence" value="ECO:0007669"/>
    <property type="project" value="TreeGrafter"/>
</dbReference>
<keyword evidence="4" id="KW-1185">Reference proteome</keyword>
<keyword evidence="3" id="KW-0378">Hydrolase</keyword>
<keyword evidence="1" id="KW-0472">Membrane</keyword>
<name>A0AAD4GIJ3_BOLED</name>
<keyword evidence="1" id="KW-1133">Transmembrane helix</keyword>